<comment type="cofactor">
    <cofactor evidence="1">
        <name>Ca(2+)</name>
        <dbReference type="ChEBI" id="CHEBI:29108"/>
    </cofactor>
</comment>
<dbReference type="InterPro" id="IPR024607">
    <property type="entry name" value="Sulfatase_CS"/>
</dbReference>
<dbReference type="EC" id="3.10.1.1" evidence="7"/>
<dbReference type="AlphaFoldDB" id="A0A7R8CTA9"/>
<dbReference type="InterPro" id="IPR000917">
    <property type="entry name" value="Sulfatase_N"/>
</dbReference>
<protein>
    <submittedName>
        <fullName evidence="7">SGSH</fullName>
        <ecNumber evidence="7">3.10.1.1</ecNumber>
    </submittedName>
</protein>
<reference evidence="7" key="1">
    <citation type="submission" date="2021-02" db="EMBL/GenBank/DDBJ databases">
        <authorList>
            <person name="Bekaert M."/>
        </authorList>
    </citation>
    <scope>NUCLEOTIDE SEQUENCE</scope>
    <source>
        <strain evidence="7">IoA-00</strain>
    </source>
</reference>
<evidence type="ECO:0000313" key="8">
    <source>
        <dbReference type="Proteomes" id="UP000675881"/>
    </source>
</evidence>
<keyword evidence="8" id="KW-1185">Reference proteome</keyword>
<dbReference type="OrthoDB" id="10012954at2759"/>
<dbReference type="PANTHER" id="PTHR43108:SF6">
    <property type="entry name" value="N-SULPHOGLUCOSAMINE SULPHOHYDROLASE"/>
    <property type="match status" value="1"/>
</dbReference>
<dbReference type="PROSITE" id="PS00523">
    <property type="entry name" value="SULFATASE_1"/>
    <property type="match status" value="1"/>
</dbReference>
<keyword evidence="3" id="KW-0732">Signal</keyword>
<dbReference type="EMBL" id="HG994582">
    <property type="protein sequence ID" value="CAF2887072.1"/>
    <property type="molecule type" value="Genomic_DNA"/>
</dbReference>
<evidence type="ECO:0000256" key="5">
    <source>
        <dbReference type="ARBA" id="ARBA00023180"/>
    </source>
</evidence>
<dbReference type="CDD" id="cd16027">
    <property type="entry name" value="SGSH"/>
    <property type="match status" value="1"/>
</dbReference>
<evidence type="ECO:0000256" key="2">
    <source>
        <dbReference type="ARBA" id="ARBA00008779"/>
    </source>
</evidence>
<organism evidence="7 8">
    <name type="scientific">Lepeophtheirus salmonis</name>
    <name type="common">Salmon louse</name>
    <name type="synonym">Caligus salmonis</name>
    <dbReference type="NCBI Taxonomy" id="72036"/>
    <lineage>
        <taxon>Eukaryota</taxon>
        <taxon>Metazoa</taxon>
        <taxon>Ecdysozoa</taxon>
        <taxon>Arthropoda</taxon>
        <taxon>Crustacea</taxon>
        <taxon>Multicrustacea</taxon>
        <taxon>Hexanauplia</taxon>
        <taxon>Copepoda</taxon>
        <taxon>Siphonostomatoida</taxon>
        <taxon>Caligidae</taxon>
        <taxon>Lepeophtheirus</taxon>
    </lineage>
</organism>
<keyword evidence="4 7" id="KW-0378">Hydrolase</keyword>
<evidence type="ECO:0000256" key="1">
    <source>
        <dbReference type="ARBA" id="ARBA00001913"/>
    </source>
</evidence>
<dbReference type="InterPro" id="IPR017850">
    <property type="entry name" value="Alkaline_phosphatase_core_sf"/>
</dbReference>
<sequence length="513" mass="59778">MIADDLGMESGIYGNGKIVTPNIDALGKQSCVFDEAFTSVSSCSPSRSTILTGYPSHQNGMYGLHNSIHHFNSLDSVLSLPKLLTEHGFSTGIIGKKHVGPDFVYPFNFSHTEENHSMMQVGRNITLMKKLAGDFLQKRRTDDKPFFLYLGFHDPHRCGHTHPKYGSFCEKFGRNGSIPDWTPIDYNPNDIVLPFYIQDTYQARKDIADLYATISRLDQGIGLIIKLLKDHDFWKDTLIIFSSDNGIPFANGRTNFYDSGIKEPLFISTPEFRKKGIIGKRSSVLSSLLDIVPTILSWLKIKLPKQELKLTGRSLLHALEDDSKMKRNSIFGSHNLHEVTMYYPMRYLRTKRYKLIHNMNSPSPFPIDQDLYLSPSFQDILNRTRFRQDLHWFKDLKSYYYRPEWELYDLKHDPFELENKASTSNYKEKLLKLKKKLVQWQKMTFDPWLCSPHSSFERCLLSFKEETLKIARYVVESYIVDEIEAEDEFEEEFLRGEGERKSDWRRERYLKAF</sequence>
<dbReference type="SUPFAM" id="SSF53649">
    <property type="entry name" value="Alkaline phosphatase-like"/>
    <property type="match status" value="1"/>
</dbReference>
<dbReference type="GO" id="GO:0030200">
    <property type="term" value="P:heparan sulfate proteoglycan catabolic process"/>
    <property type="evidence" value="ECO:0007669"/>
    <property type="project" value="TreeGrafter"/>
</dbReference>
<evidence type="ECO:0000256" key="3">
    <source>
        <dbReference type="ARBA" id="ARBA00022729"/>
    </source>
</evidence>
<accession>A0A7R8CTA9</accession>
<feature type="domain" description="Sulfatase N-terminal" evidence="6">
    <location>
        <begin position="3"/>
        <end position="300"/>
    </location>
</feature>
<gene>
    <name evidence="7" type="ORF">LSAA_7373</name>
</gene>
<proteinExistence type="inferred from homology"/>
<evidence type="ECO:0000259" key="6">
    <source>
        <dbReference type="Pfam" id="PF00884"/>
    </source>
</evidence>
<dbReference type="Pfam" id="PF00884">
    <property type="entry name" value="Sulfatase"/>
    <property type="match status" value="1"/>
</dbReference>
<dbReference type="PANTHER" id="PTHR43108">
    <property type="entry name" value="N-ACETYLGLUCOSAMINE-6-SULFATASE FAMILY MEMBER"/>
    <property type="match status" value="1"/>
</dbReference>
<evidence type="ECO:0000313" key="7">
    <source>
        <dbReference type="EMBL" id="CAF2887072.1"/>
    </source>
</evidence>
<comment type="similarity">
    <text evidence="2">Belongs to the sulfatase family.</text>
</comment>
<name>A0A7R8CTA9_LEPSM</name>
<evidence type="ECO:0000256" key="4">
    <source>
        <dbReference type="ARBA" id="ARBA00022801"/>
    </source>
</evidence>
<dbReference type="GO" id="GO:0016250">
    <property type="term" value="F:N-sulfoglucosamine sulfohydrolase activity"/>
    <property type="evidence" value="ECO:0007669"/>
    <property type="project" value="UniProtKB-EC"/>
</dbReference>
<dbReference type="Proteomes" id="UP000675881">
    <property type="component" value="Chromosome 3"/>
</dbReference>
<dbReference type="GO" id="GO:0006027">
    <property type="term" value="P:glycosaminoglycan catabolic process"/>
    <property type="evidence" value="ECO:0007669"/>
    <property type="project" value="TreeGrafter"/>
</dbReference>
<dbReference type="Gene3D" id="3.40.720.10">
    <property type="entry name" value="Alkaline Phosphatase, subunit A"/>
    <property type="match status" value="1"/>
</dbReference>
<keyword evidence="5" id="KW-0325">Glycoprotein</keyword>